<comment type="similarity">
    <text evidence="1">Belongs to the carbohydrate esterase 15 (CE15) family.</text>
</comment>
<comment type="catalytic activity">
    <reaction evidence="6">
        <text>a 4-O-methyl-alpha-D-glucuronosyl ester derivative + H2O = 4-O-methyl-alpha-D-glucuronate derivative + an alcohol + H(+)</text>
        <dbReference type="Rhea" id="RHEA:67452"/>
        <dbReference type="ChEBI" id="CHEBI:15377"/>
        <dbReference type="ChEBI" id="CHEBI:15378"/>
        <dbReference type="ChEBI" id="CHEBI:30879"/>
        <dbReference type="ChEBI" id="CHEBI:171667"/>
        <dbReference type="ChEBI" id="CHEBI:171668"/>
        <dbReference type="EC" id="3.1.1.117"/>
    </reaction>
    <physiologicalReaction direction="left-to-right" evidence="6">
        <dbReference type="Rhea" id="RHEA:67453"/>
    </physiologicalReaction>
</comment>
<evidence type="ECO:0000256" key="2">
    <source>
        <dbReference type="ARBA" id="ARBA00022487"/>
    </source>
</evidence>
<name>A0A3M6ZN55_HORWE</name>
<evidence type="ECO:0000313" key="10">
    <source>
        <dbReference type="EMBL" id="RMY16550.1"/>
    </source>
</evidence>
<comment type="caution">
    <text evidence="10">The sequence shown here is derived from an EMBL/GenBank/DDBJ whole genome shotgun (WGS) entry which is preliminary data.</text>
</comment>
<dbReference type="AlphaFoldDB" id="A0A3M6ZN55"/>
<dbReference type="Pfam" id="PF22244">
    <property type="entry name" value="GCE_fung"/>
    <property type="match status" value="1"/>
</dbReference>
<dbReference type="Proteomes" id="UP000282582">
    <property type="component" value="Unassembled WGS sequence"/>
</dbReference>
<evidence type="ECO:0000256" key="8">
    <source>
        <dbReference type="SAM" id="SignalP"/>
    </source>
</evidence>
<evidence type="ECO:0000256" key="1">
    <source>
        <dbReference type="ARBA" id="ARBA00010092"/>
    </source>
</evidence>
<keyword evidence="2" id="KW-0719">Serine esterase</keyword>
<evidence type="ECO:0000256" key="4">
    <source>
        <dbReference type="ARBA" id="ARBA00022801"/>
    </source>
</evidence>
<gene>
    <name evidence="10" type="ORF">D0868_00257</name>
</gene>
<feature type="chain" id="PRO_5018045427" description="(4-O-methyl)-D-glucuronate--lignin esterase" evidence="8">
    <location>
        <begin position="22"/>
        <end position="406"/>
    </location>
</feature>
<dbReference type="VEuPathDB" id="FungiDB:BTJ68_00686"/>
<keyword evidence="5" id="KW-0439">Lignin degradation</keyword>
<evidence type="ECO:0000256" key="7">
    <source>
        <dbReference type="ARBA" id="ARBA00026105"/>
    </source>
</evidence>
<evidence type="ECO:0000256" key="3">
    <source>
        <dbReference type="ARBA" id="ARBA00022729"/>
    </source>
</evidence>
<organism evidence="10 11">
    <name type="scientific">Hortaea werneckii</name>
    <name type="common">Black yeast</name>
    <name type="synonym">Cladosporium werneckii</name>
    <dbReference type="NCBI Taxonomy" id="91943"/>
    <lineage>
        <taxon>Eukaryota</taxon>
        <taxon>Fungi</taxon>
        <taxon>Dikarya</taxon>
        <taxon>Ascomycota</taxon>
        <taxon>Pezizomycotina</taxon>
        <taxon>Dothideomycetes</taxon>
        <taxon>Dothideomycetidae</taxon>
        <taxon>Mycosphaerellales</taxon>
        <taxon>Teratosphaeriaceae</taxon>
        <taxon>Hortaea</taxon>
    </lineage>
</organism>
<dbReference type="SUPFAM" id="SSF53474">
    <property type="entry name" value="alpha/beta-Hydrolases"/>
    <property type="match status" value="1"/>
</dbReference>
<sequence>MLPTYSTLFGICLGAGQLASAWPHGFECPPPPHEIVLKNVSDLPDPFKFENGRHVHTEEQWACRRKELISLFQRYELGDLPGPPEYASPTYDAGNLTITTGNGGNQISFSVNVSVPSDGNDQVPAVIAYGGLSIPVPTNVATIVFDNSAFAEQNSLASRGQGLFYDLFSEDATASALTAWSWGVSRIIDALEANPEIGIDPKKLAITGCSRNGKGALVAGAFEERLALTIPQESGAGGSACWRLSDAQLEAGQQVQTASEIVTENVWESVEFRRFANNTDLLPFDHHELAGLVAPRGLVVVDNPDYEWLGPWSSYGCMQAGRLVYEALGVKDHMGYSSVGNHSHCLFPADRELPDLMAYYDRFLLGRPADTDFFYSTANITFDLSEWVNWKVPKLCWMGKMDKTCN</sequence>
<feature type="signal peptide" evidence="8">
    <location>
        <begin position="1"/>
        <end position="21"/>
    </location>
</feature>
<protein>
    <recommendedName>
        <fullName evidence="7">(4-O-methyl)-D-glucuronate--lignin esterase</fullName>
        <ecNumber evidence="7">3.1.1.117</ecNumber>
    </recommendedName>
</protein>
<evidence type="ECO:0000256" key="5">
    <source>
        <dbReference type="ARBA" id="ARBA00023185"/>
    </source>
</evidence>
<dbReference type="EMBL" id="QWIK01000008">
    <property type="protein sequence ID" value="RMY16550.1"/>
    <property type="molecule type" value="Genomic_DNA"/>
</dbReference>
<dbReference type="GO" id="GO:0052689">
    <property type="term" value="F:carboxylic ester hydrolase activity"/>
    <property type="evidence" value="ECO:0007669"/>
    <property type="project" value="UniProtKB-KW"/>
</dbReference>
<dbReference type="InterPro" id="IPR054579">
    <property type="entry name" value="GCE-like_dom"/>
</dbReference>
<dbReference type="InterPro" id="IPR029058">
    <property type="entry name" value="AB_hydrolase_fold"/>
</dbReference>
<keyword evidence="4" id="KW-0378">Hydrolase</keyword>
<keyword evidence="3 8" id="KW-0732">Signal</keyword>
<feature type="domain" description="4-O-methyl-glucuronoyl methylesterase-like" evidence="9">
    <location>
        <begin position="98"/>
        <end position="329"/>
    </location>
</feature>
<dbReference type="EC" id="3.1.1.117" evidence="7"/>
<evidence type="ECO:0000259" key="9">
    <source>
        <dbReference type="Pfam" id="PF22244"/>
    </source>
</evidence>
<evidence type="ECO:0000256" key="6">
    <source>
        <dbReference type="ARBA" id="ARBA00024511"/>
    </source>
</evidence>
<accession>A0A3M6ZN55</accession>
<evidence type="ECO:0000313" key="11">
    <source>
        <dbReference type="Proteomes" id="UP000282582"/>
    </source>
</evidence>
<reference evidence="10 11" key="1">
    <citation type="journal article" date="2018" name="BMC Genomics">
        <title>Genomic evidence for intraspecific hybridization in a clonal and extremely halotolerant yeast.</title>
        <authorList>
            <person name="Gostincar C."/>
            <person name="Stajich J.E."/>
            <person name="Zupancic J."/>
            <person name="Zalar P."/>
            <person name="Gunde-Cimerman N."/>
        </authorList>
    </citation>
    <scope>NUCLEOTIDE SEQUENCE [LARGE SCALE GENOMIC DNA]</scope>
    <source>
        <strain evidence="10 11">EXF-6654</strain>
    </source>
</reference>
<dbReference type="Gene3D" id="3.40.50.1820">
    <property type="entry name" value="alpha/beta hydrolase"/>
    <property type="match status" value="1"/>
</dbReference>
<dbReference type="GO" id="GO:0046274">
    <property type="term" value="P:lignin catabolic process"/>
    <property type="evidence" value="ECO:0007669"/>
    <property type="project" value="UniProtKB-KW"/>
</dbReference>
<proteinExistence type="inferred from homology"/>